<name>A0A914VEN1_9BILA</name>
<dbReference type="InterPro" id="IPR013869">
    <property type="entry name" value="DUF1757"/>
</dbReference>
<evidence type="ECO:0000313" key="1">
    <source>
        <dbReference type="Proteomes" id="UP000887566"/>
    </source>
</evidence>
<accession>A0A914VEN1</accession>
<dbReference type="Proteomes" id="UP000887566">
    <property type="component" value="Unplaced"/>
</dbReference>
<sequence>MSGPWIKNFVGVRQSDLELLQVPNPKLELGLHVTIKTVQTGTLIGTLVGPLVQAYKGARDNDTLIQAAINGGWIGAGVGLVAGPLLAIQHIHSLGTIRTYDRCYRLRFDGKQLRADRLFAVAAAAGYAISGPAGFVLGVDLAALASGALNAILK</sequence>
<keyword evidence="1" id="KW-1185">Reference proteome</keyword>
<evidence type="ECO:0000313" key="2">
    <source>
        <dbReference type="WBParaSite" id="PSAMB.scaffold1186size34750.g11493.t1"/>
    </source>
</evidence>
<organism evidence="1 3">
    <name type="scientific">Plectus sambesii</name>
    <dbReference type="NCBI Taxonomy" id="2011161"/>
    <lineage>
        <taxon>Eukaryota</taxon>
        <taxon>Metazoa</taxon>
        <taxon>Ecdysozoa</taxon>
        <taxon>Nematoda</taxon>
        <taxon>Chromadorea</taxon>
        <taxon>Plectida</taxon>
        <taxon>Plectina</taxon>
        <taxon>Plectoidea</taxon>
        <taxon>Plectidae</taxon>
        <taxon>Plectus</taxon>
    </lineage>
</organism>
<dbReference type="AlphaFoldDB" id="A0A914VEN1"/>
<dbReference type="WBParaSite" id="PSAMB.scaffold1903size26821.g15408.t1">
    <property type="protein sequence ID" value="PSAMB.scaffold1903size26821.g15408.t1"/>
    <property type="gene ID" value="PSAMB.scaffold1903size26821.g15408"/>
</dbReference>
<proteinExistence type="predicted"/>
<reference evidence="2 3" key="1">
    <citation type="submission" date="2022-11" db="UniProtKB">
        <authorList>
            <consortium name="WormBaseParasite"/>
        </authorList>
    </citation>
    <scope>IDENTIFICATION</scope>
</reference>
<dbReference type="PANTHER" id="PTHR38636">
    <property type="entry name" value="PROTEIN CBG20488"/>
    <property type="match status" value="1"/>
</dbReference>
<dbReference type="PANTHER" id="PTHR38636:SF1">
    <property type="entry name" value="CHLORIDE CHANNEL PROTEIN CLC-D"/>
    <property type="match status" value="1"/>
</dbReference>
<protein>
    <submittedName>
        <fullName evidence="2 3">Uncharacterized protein</fullName>
    </submittedName>
</protein>
<evidence type="ECO:0000313" key="3">
    <source>
        <dbReference type="WBParaSite" id="PSAMB.scaffold1903size26821.g15408.t1"/>
    </source>
</evidence>
<dbReference type="Pfam" id="PF08560">
    <property type="entry name" value="DUF1757"/>
    <property type="match status" value="1"/>
</dbReference>
<dbReference type="WBParaSite" id="PSAMB.scaffold1186size34750.g11493.t1">
    <property type="protein sequence ID" value="PSAMB.scaffold1186size34750.g11493.t1"/>
    <property type="gene ID" value="PSAMB.scaffold1186size34750.g11493"/>
</dbReference>